<gene>
    <name evidence="1" type="ORF">CcrPW_gp224c</name>
</gene>
<reference evidence="1" key="1">
    <citation type="submission" date="2018-07" db="EMBL/GenBank/DDBJ databases">
        <authorList>
            <person name="Quirk P.G."/>
            <person name="Krulwich T.A."/>
        </authorList>
    </citation>
    <scope>NUCLEOTIDE SEQUENCE</scope>
</reference>
<sequence length="64" mass="7163">MTVEERLTKRIATLRAMLDDSAEFLEHIVGVNPTEERNAQFQAEAIRKLLSNDGQVLTDEPGHG</sequence>
<accession>A0A385EAD7</accession>
<protein>
    <submittedName>
        <fullName evidence="1">Uncharacterized protein</fullName>
    </submittedName>
</protein>
<dbReference type="EMBL" id="MH588545">
    <property type="protein sequence ID" value="AXQ68763.1"/>
    <property type="molecule type" value="Genomic_DNA"/>
</dbReference>
<organism evidence="1 2">
    <name type="scientific">Caulobacter phage CcrPW</name>
    <dbReference type="NCBI Taxonomy" id="2283271"/>
    <lineage>
        <taxon>Viruses</taxon>
        <taxon>Duplodnaviria</taxon>
        <taxon>Heunggongvirae</taxon>
        <taxon>Uroviricota</taxon>
        <taxon>Caudoviricetes</taxon>
        <taxon>Jeanschmidtviridae</taxon>
        <taxon>Colossusvirus</taxon>
        <taxon>Colossusvirus PW</taxon>
    </lineage>
</organism>
<keyword evidence="2" id="KW-1185">Reference proteome</keyword>
<name>A0A385EAD7_9CAUD</name>
<proteinExistence type="predicted"/>
<evidence type="ECO:0000313" key="1">
    <source>
        <dbReference type="EMBL" id="AXQ68763.1"/>
    </source>
</evidence>
<dbReference type="Proteomes" id="UP000259026">
    <property type="component" value="Segment"/>
</dbReference>
<evidence type="ECO:0000313" key="2">
    <source>
        <dbReference type="Proteomes" id="UP000259026"/>
    </source>
</evidence>
<reference evidence="1" key="2">
    <citation type="submission" date="2018-09" db="EMBL/GenBank/DDBJ databases">
        <title>Giant CbK-like Caulobacter bacteriophages have genetically divergent genomes.</title>
        <authorList>
            <person name="Wilson K."/>
            <person name="Ely B."/>
        </authorList>
    </citation>
    <scope>NUCLEOTIDE SEQUENCE [LARGE SCALE GENOMIC DNA]</scope>
</reference>